<feature type="non-terminal residue" evidence="2">
    <location>
        <position position="35"/>
    </location>
</feature>
<name>A0A401U2R3_CHIPU</name>
<gene>
    <name evidence="2" type="ORF">chiPu_0033634</name>
</gene>
<accession>A0A401U2R3</accession>
<dbReference type="Proteomes" id="UP000287033">
    <property type="component" value="Unassembled WGS sequence"/>
</dbReference>
<evidence type="ECO:0000256" key="1">
    <source>
        <dbReference type="SAM" id="MobiDB-lite"/>
    </source>
</evidence>
<sequence length="35" mass="3604">MRKGIAGAGRAEFRDGIGEGSEEDGNGVRPGIRST</sequence>
<protein>
    <submittedName>
        <fullName evidence="2">Uncharacterized protein</fullName>
    </submittedName>
</protein>
<proteinExistence type="predicted"/>
<evidence type="ECO:0000313" key="2">
    <source>
        <dbReference type="EMBL" id="GCC49173.1"/>
    </source>
</evidence>
<dbReference type="EMBL" id="BEZZ01268037">
    <property type="protein sequence ID" value="GCC49173.1"/>
    <property type="molecule type" value="Genomic_DNA"/>
</dbReference>
<feature type="region of interest" description="Disordered" evidence="1">
    <location>
        <begin position="1"/>
        <end position="35"/>
    </location>
</feature>
<comment type="caution">
    <text evidence="2">The sequence shown here is derived from an EMBL/GenBank/DDBJ whole genome shotgun (WGS) entry which is preliminary data.</text>
</comment>
<reference evidence="2 3" key="1">
    <citation type="journal article" date="2018" name="Nat. Ecol. Evol.">
        <title>Shark genomes provide insights into elasmobranch evolution and the origin of vertebrates.</title>
        <authorList>
            <person name="Hara Y"/>
            <person name="Yamaguchi K"/>
            <person name="Onimaru K"/>
            <person name="Kadota M"/>
            <person name="Koyanagi M"/>
            <person name="Keeley SD"/>
            <person name="Tatsumi K"/>
            <person name="Tanaka K"/>
            <person name="Motone F"/>
            <person name="Kageyama Y"/>
            <person name="Nozu R"/>
            <person name="Adachi N"/>
            <person name="Nishimura O"/>
            <person name="Nakagawa R"/>
            <person name="Tanegashima C"/>
            <person name="Kiyatake I"/>
            <person name="Matsumoto R"/>
            <person name="Murakumo K"/>
            <person name="Nishida K"/>
            <person name="Terakita A"/>
            <person name="Kuratani S"/>
            <person name="Sato K"/>
            <person name="Hyodo S Kuraku.S."/>
        </authorList>
    </citation>
    <scope>NUCLEOTIDE SEQUENCE [LARGE SCALE GENOMIC DNA]</scope>
</reference>
<dbReference type="AlphaFoldDB" id="A0A401U2R3"/>
<organism evidence="2 3">
    <name type="scientific">Chiloscyllium punctatum</name>
    <name type="common">Brownbanded bambooshark</name>
    <name type="synonym">Hemiscyllium punctatum</name>
    <dbReference type="NCBI Taxonomy" id="137246"/>
    <lineage>
        <taxon>Eukaryota</taxon>
        <taxon>Metazoa</taxon>
        <taxon>Chordata</taxon>
        <taxon>Craniata</taxon>
        <taxon>Vertebrata</taxon>
        <taxon>Chondrichthyes</taxon>
        <taxon>Elasmobranchii</taxon>
        <taxon>Galeomorphii</taxon>
        <taxon>Galeoidea</taxon>
        <taxon>Orectolobiformes</taxon>
        <taxon>Hemiscylliidae</taxon>
        <taxon>Chiloscyllium</taxon>
    </lineage>
</organism>
<keyword evidence="3" id="KW-1185">Reference proteome</keyword>
<evidence type="ECO:0000313" key="3">
    <source>
        <dbReference type="Proteomes" id="UP000287033"/>
    </source>
</evidence>